<proteinExistence type="predicted"/>
<dbReference type="Proteomes" id="UP001530400">
    <property type="component" value="Unassembled WGS sequence"/>
</dbReference>
<comment type="caution">
    <text evidence="1">The sequence shown here is derived from an EMBL/GenBank/DDBJ whole genome shotgun (WGS) entry which is preliminary data.</text>
</comment>
<protein>
    <submittedName>
        <fullName evidence="1">Uncharacterized protein</fullName>
    </submittedName>
</protein>
<sequence length="68" mass="7813">MKSATASTAANLTENELGVKIITDENQLQSYNTIESASYQELLSYTLPLILQDWKNSRDHHVYILQWL</sequence>
<reference evidence="1 2" key="1">
    <citation type="submission" date="2024-10" db="EMBL/GenBank/DDBJ databases">
        <title>Updated reference genomes for cyclostephanoid diatoms.</title>
        <authorList>
            <person name="Roberts W.R."/>
            <person name="Alverson A.J."/>
        </authorList>
    </citation>
    <scope>NUCLEOTIDE SEQUENCE [LARGE SCALE GENOMIC DNA]</scope>
    <source>
        <strain evidence="1 2">AJA010-31</strain>
    </source>
</reference>
<keyword evidence="2" id="KW-1185">Reference proteome</keyword>
<dbReference type="EMBL" id="JALLPJ020000739">
    <property type="protein sequence ID" value="KAL3784095.1"/>
    <property type="molecule type" value="Genomic_DNA"/>
</dbReference>
<evidence type="ECO:0000313" key="1">
    <source>
        <dbReference type="EMBL" id="KAL3784095.1"/>
    </source>
</evidence>
<organism evidence="1 2">
    <name type="scientific">Cyclotella atomus</name>
    <dbReference type="NCBI Taxonomy" id="382360"/>
    <lineage>
        <taxon>Eukaryota</taxon>
        <taxon>Sar</taxon>
        <taxon>Stramenopiles</taxon>
        <taxon>Ochrophyta</taxon>
        <taxon>Bacillariophyta</taxon>
        <taxon>Coscinodiscophyceae</taxon>
        <taxon>Thalassiosirophycidae</taxon>
        <taxon>Stephanodiscales</taxon>
        <taxon>Stephanodiscaceae</taxon>
        <taxon>Cyclotella</taxon>
    </lineage>
</organism>
<gene>
    <name evidence="1" type="ORF">ACHAWO_007349</name>
</gene>
<accession>A0ABD3PCD2</accession>
<evidence type="ECO:0000313" key="2">
    <source>
        <dbReference type="Proteomes" id="UP001530400"/>
    </source>
</evidence>
<dbReference type="AlphaFoldDB" id="A0ABD3PCD2"/>
<name>A0ABD3PCD2_9STRA</name>